<comment type="caution">
    <text evidence="5">The sequence shown here is derived from an EMBL/GenBank/DDBJ whole genome shotgun (WGS) entry which is preliminary data.</text>
</comment>
<evidence type="ECO:0000313" key="6">
    <source>
        <dbReference type="Proteomes" id="UP001183176"/>
    </source>
</evidence>
<dbReference type="SUPFAM" id="SSF53822">
    <property type="entry name" value="Periplasmic binding protein-like I"/>
    <property type="match status" value="1"/>
</dbReference>
<evidence type="ECO:0000256" key="1">
    <source>
        <dbReference type="ARBA" id="ARBA00023015"/>
    </source>
</evidence>
<accession>A0ABU2J9C9</accession>
<dbReference type="InterPro" id="IPR000843">
    <property type="entry name" value="HTH_LacI"/>
</dbReference>
<proteinExistence type="predicted"/>
<keyword evidence="3" id="KW-0804">Transcription</keyword>
<dbReference type="InterPro" id="IPR010982">
    <property type="entry name" value="Lambda_DNA-bd_dom_sf"/>
</dbReference>
<evidence type="ECO:0000313" key="5">
    <source>
        <dbReference type="EMBL" id="MDT0260888.1"/>
    </source>
</evidence>
<evidence type="ECO:0000256" key="3">
    <source>
        <dbReference type="ARBA" id="ARBA00023163"/>
    </source>
</evidence>
<keyword evidence="6" id="KW-1185">Reference proteome</keyword>
<organism evidence="5 6">
    <name type="scientific">Jatrophihabitans lederbergiae</name>
    <dbReference type="NCBI Taxonomy" id="3075547"/>
    <lineage>
        <taxon>Bacteria</taxon>
        <taxon>Bacillati</taxon>
        <taxon>Actinomycetota</taxon>
        <taxon>Actinomycetes</taxon>
        <taxon>Jatrophihabitantales</taxon>
        <taxon>Jatrophihabitantaceae</taxon>
        <taxon>Jatrophihabitans</taxon>
    </lineage>
</organism>
<dbReference type="Gene3D" id="3.40.50.2300">
    <property type="match status" value="3"/>
</dbReference>
<dbReference type="InterPro" id="IPR028082">
    <property type="entry name" value="Peripla_BP_I"/>
</dbReference>
<dbReference type="PROSITE" id="PS50932">
    <property type="entry name" value="HTH_LACI_2"/>
    <property type="match status" value="1"/>
</dbReference>
<dbReference type="Proteomes" id="UP001183176">
    <property type="component" value="Unassembled WGS sequence"/>
</dbReference>
<dbReference type="Pfam" id="PF00356">
    <property type="entry name" value="LacI"/>
    <property type="match status" value="1"/>
</dbReference>
<feature type="domain" description="HTH lacI-type" evidence="4">
    <location>
        <begin position="18"/>
        <end position="73"/>
    </location>
</feature>
<gene>
    <name evidence="5" type="ORF">RM423_05720</name>
</gene>
<dbReference type="EMBL" id="JAVREH010000005">
    <property type="protein sequence ID" value="MDT0260888.1"/>
    <property type="molecule type" value="Genomic_DNA"/>
</dbReference>
<name>A0ABU2J9C9_9ACTN</name>
<evidence type="ECO:0000259" key="4">
    <source>
        <dbReference type="PROSITE" id="PS50932"/>
    </source>
</evidence>
<dbReference type="RefSeq" id="WP_311422045.1">
    <property type="nucleotide sequence ID" value="NZ_JAVREH010000005.1"/>
</dbReference>
<dbReference type="InterPro" id="IPR046335">
    <property type="entry name" value="LacI/GalR-like_sensor"/>
</dbReference>
<sequence>MTTEGSDSGRPASGRPRATLADVAAAVGISRTTASNAYNRPDQLSKELRQRIMAAAAELGYSGPDPMARSLRTRQADAVGLIFSERLGYAFRDPAAVEFLHGVGEACTERGRSLLIIPAVPGAVHADTVLRAAVDGFVVFSIAGDDPHLAAVLSRPQPVVVVDAPRDLAGVDFVGIDDRVAFGRVAAHVLGLGHRRIGVVAVRRGEDVPARGSARPLLERLDAGADPHPVRHQRLLGLLDAVEAAGVDAAGVLVSERPGNAREEGALGAAALLDAGPGLTAIMCTSDILAFGALDELASRAVEVPARVTVTGFDDVPAASSAGLTTVRQPMERKGHAAVEALLDAAGSVVLATSLVVRTSSGPVGS</sequence>
<dbReference type="PANTHER" id="PTHR30146:SF138">
    <property type="entry name" value="TRANSCRIPTIONAL REGULATORY PROTEIN"/>
    <property type="match status" value="1"/>
</dbReference>
<evidence type="ECO:0000256" key="2">
    <source>
        <dbReference type="ARBA" id="ARBA00023125"/>
    </source>
</evidence>
<dbReference type="SMART" id="SM00354">
    <property type="entry name" value="HTH_LACI"/>
    <property type="match status" value="1"/>
</dbReference>
<dbReference type="Pfam" id="PF13377">
    <property type="entry name" value="Peripla_BP_3"/>
    <property type="match status" value="1"/>
</dbReference>
<keyword evidence="2 5" id="KW-0238">DNA-binding</keyword>
<dbReference type="GO" id="GO:0003677">
    <property type="term" value="F:DNA binding"/>
    <property type="evidence" value="ECO:0007669"/>
    <property type="project" value="UniProtKB-KW"/>
</dbReference>
<dbReference type="SUPFAM" id="SSF47413">
    <property type="entry name" value="lambda repressor-like DNA-binding domains"/>
    <property type="match status" value="1"/>
</dbReference>
<dbReference type="CDD" id="cd06279">
    <property type="entry name" value="PBP1_LacI-like"/>
    <property type="match status" value="1"/>
</dbReference>
<protein>
    <submittedName>
        <fullName evidence="5">LacI family DNA-binding transcriptional regulator</fullName>
    </submittedName>
</protein>
<dbReference type="CDD" id="cd01392">
    <property type="entry name" value="HTH_LacI"/>
    <property type="match status" value="1"/>
</dbReference>
<reference evidence="6" key="1">
    <citation type="submission" date="2023-07" db="EMBL/GenBank/DDBJ databases">
        <title>30 novel species of actinomycetes from the DSMZ collection.</title>
        <authorList>
            <person name="Nouioui I."/>
        </authorList>
    </citation>
    <scope>NUCLEOTIDE SEQUENCE [LARGE SCALE GENOMIC DNA]</scope>
    <source>
        <strain evidence="6">DSM 44399</strain>
    </source>
</reference>
<dbReference type="Gene3D" id="1.10.260.40">
    <property type="entry name" value="lambda repressor-like DNA-binding domains"/>
    <property type="match status" value="1"/>
</dbReference>
<keyword evidence="1" id="KW-0805">Transcription regulation</keyword>
<dbReference type="PANTHER" id="PTHR30146">
    <property type="entry name" value="LACI-RELATED TRANSCRIPTIONAL REPRESSOR"/>
    <property type="match status" value="1"/>
</dbReference>